<dbReference type="SUPFAM" id="SSF50324">
    <property type="entry name" value="Inorganic pyrophosphatase"/>
    <property type="match status" value="1"/>
</dbReference>
<dbReference type="AlphaFoldDB" id="D6TM72"/>
<dbReference type="InParanoid" id="D6TM72"/>
<dbReference type="InterPro" id="IPR036649">
    <property type="entry name" value="Pyrophosphatase_sf"/>
</dbReference>
<dbReference type="GO" id="GO:0004427">
    <property type="term" value="F:inorganic diphosphate phosphatase activity"/>
    <property type="evidence" value="ECO:0007669"/>
    <property type="project" value="UniProtKB-EC"/>
</dbReference>
<dbReference type="OrthoDB" id="9798247at2"/>
<feature type="domain" description="Inorganic pyrophosphatase" evidence="1">
    <location>
        <begin position="39"/>
        <end position="94"/>
    </location>
</feature>
<dbReference type="GO" id="GO:0000287">
    <property type="term" value="F:magnesium ion binding"/>
    <property type="evidence" value="ECO:0007669"/>
    <property type="project" value="InterPro"/>
</dbReference>
<dbReference type="RefSeq" id="WP_007911540.1">
    <property type="nucleotide sequence ID" value="NZ_ADVG01000002.1"/>
</dbReference>
<comment type="caution">
    <text evidence="2">The sequence shown here is derived from an EMBL/GenBank/DDBJ whole genome shotgun (WGS) entry which is preliminary data.</text>
</comment>
<gene>
    <name evidence="2" type="ORF">Krac_8188</name>
</gene>
<evidence type="ECO:0000259" key="1">
    <source>
        <dbReference type="Pfam" id="PF18823"/>
    </source>
</evidence>
<accession>D6TM72</accession>
<organism evidence="2 3">
    <name type="scientific">Ktedonobacter racemifer DSM 44963</name>
    <dbReference type="NCBI Taxonomy" id="485913"/>
    <lineage>
        <taxon>Bacteria</taxon>
        <taxon>Bacillati</taxon>
        <taxon>Chloroflexota</taxon>
        <taxon>Ktedonobacteria</taxon>
        <taxon>Ktedonobacterales</taxon>
        <taxon>Ktedonobacteraceae</taxon>
        <taxon>Ktedonobacter</taxon>
    </lineage>
</organism>
<dbReference type="EMBL" id="ADVG01000002">
    <property type="protein sequence ID" value="EFH86872.1"/>
    <property type="molecule type" value="Genomic_DNA"/>
</dbReference>
<dbReference type="GO" id="GO:0006796">
    <property type="term" value="P:phosphate-containing compound metabolic process"/>
    <property type="evidence" value="ECO:0007669"/>
    <property type="project" value="InterPro"/>
</dbReference>
<dbReference type="GO" id="GO:0005737">
    <property type="term" value="C:cytoplasm"/>
    <property type="evidence" value="ECO:0007669"/>
    <property type="project" value="InterPro"/>
</dbReference>
<keyword evidence="3" id="KW-1185">Reference proteome</keyword>
<evidence type="ECO:0000313" key="3">
    <source>
        <dbReference type="Proteomes" id="UP000004508"/>
    </source>
</evidence>
<sequence length="115" mass="12969">MTQQEGFWQALDDLVANSEIVIDRPRGSRHPRYEEMIYPYDYGYLQGTRAADGDGIDVWVGTQQARQMTGLIVCVDALVRDSEIKILVGCTHEEMEQILAQHNSGLQVGMLIERG</sequence>
<dbReference type="eggNOG" id="COG0221">
    <property type="taxonomic scope" value="Bacteria"/>
</dbReference>
<proteinExistence type="predicted"/>
<reference evidence="2 3" key="1">
    <citation type="journal article" date="2011" name="Stand. Genomic Sci.">
        <title>Non-contiguous finished genome sequence and contextual data of the filamentous soil bacterium Ktedonobacter racemifer type strain (SOSP1-21).</title>
        <authorList>
            <person name="Chang Y.J."/>
            <person name="Land M."/>
            <person name="Hauser L."/>
            <person name="Chertkov O."/>
            <person name="Del Rio T.G."/>
            <person name="Nolan M."/>
            <person name="Copeland A."/>
            <person name="Tice H."/>
            <person name="Cheng J.F."/>
            <person name="Lucas S."/>
            <person name="Han C."/>
            <person name="Goodwin L."/>
            <person name="Pitluck S."/>
            <person name="Ivanova N."/>
            <person name="Ovchinikova G."/>
            <person name="Pati A."/>
            <person name="Chen A."/>
            <person name="Palaniappan K."/>
            <person name="Mavromatis K."/>
            <person name="Liolios K."/>
            <person name="Brettin T."/>
            <person name="Fiebig A."/>
            <person name="Rohde M."/>
            <person name="Abt B."/>
            <person name="Goker M."/>
            <person name="Detter J.C."/>
            <person name="Woyke T."/>
            <person name="Bristow J."/>
            <person name="Eisen J.A."/>
            <person name="Markowitz V."/>
            <person name="Hugenholtz P."/>
            <person name="Kyrpides N.C."/>
            <person name="Klenk H.P."/>
            <person name="Lapidus A."/>
        </authorList>
    </citation>
    <scope>NUCLEOTIDE SEQUENCE [LARGE SCALE GENOMIC DNA]</scope>
    <source>
        <strain evidence="3">DSM 44963</strain>
    </source>
</reference>
<protein>
    <recommendedName>
        <fullName evidence="1">Inorganic pyrophosphatase domain-containing protein</fullName>
    </recommendedName>
</protein>
<dbReference type="STRING" id="485913.Krac_8188"/>
<dbReference type="Pfam" id="PF18823">
    <property type="entry name" value="InPase"/>
    <property type="match status" value="1"/>
</dbReference>
<dbReference type="Proteomes" id="UP000004508">
    <property type="component" value="Unassembled WGS sequence"/>
</dbReference>
<dbReference type="InterPro" id="IPR041595">
    <property type="entry name" value="Inorganic_Pase"/>
</dbReference>
<evidence type="ECO:0000313" key="2">
    <source>
        <dbReference type="EMBL" id="EFH86872.1"/>
    </source>
</evidence>
<name>D6TM72_KTERA</name>
<dbReference type="Gene3D" id="3.90.80.10">
    <property type="entry name" value="Inorganic pyrophosphatase"/>
    <property type="match status" value="1"/>
</dbReference>